<comment type="caution">
    <text evidence="3">The sequence shown here is derived from an EMBL/GenBank/DDBJ whole genome shotgun (WGS) entry which is preliminary data.</text>
</comment>
<evidence type="ECO:0000313" key="3">
    <source>
        <dbReference type="EMBL" id="MFC3853110.1"/>
    </source>
</evidence>
<gene>
    <name evidence="3" type="ORF">ACFOOG_09735</name>
</gene>
<keyword evidence="4" id="KW-1185">Reference proteome</keyword>
<dbReference type="RefSeq" id="WP_380695952.1">
    <property type="nucleotide sequence ID" value="NZ_JBHRYR010000003.1"/>
</dbReference>
<dbReference type="Pfam" id="PF12339">
    <property type="entry name" value="DNAJ_related"/>
    <property type="match status" value="1"/>
</dbReference>
<dbReference type="InterPro" id="IPR001623">
    <property type="entry name" value="DnaJ_domain"/>
</dbReference>
<proteinExistence type="predicted"/>
<evidence type="ECO:0000256" key="1">
    <source>
        <dbReference type="ARBA" id="ARBA00023186"/>
    </source>
</evidence>
<reference evidence="4" key="1">
    <citation type="journal article" date="2019" name="Int. J. Syst. Evol. Microbiol.">
        <title>The Global Catalogue of Microorganisms (GCM) 10K type strain sequencing project: providing services to taxonomists for standard genome sequencing and annotation.</title>
        <authorList>
            <consortium name="The Broad Institute Genomics Platform"/>
            <consortium name="The Broad Institute Genome Sequencing Center for Infectious Disease"/>
            <person name="Wu L."/>
            <person name="Ma J."/>
        </authorList>
    </citation>
    <scope>NUCLEOTIDE SEQUENCE [LARGE SCALE GENOMIC DNA]</scope>
    <source>
        <strain evidence="4">IBRC 10765</strain>
    </source>
</reference>
<dbReference type="SUPFAM" id="SSF46565">
    <property type="entry name" value="Chaperone J-domain"/>
    <property type="match status" value="1"/>
</dbReference>
<dbReference type="EMBL" id="JBHRYR010000003">
    <property type="protein sequence ID" value="MFC3853110.1"/>
    <property type="molecule type" value="Genomic_DNA"/>
</dbReference>
<keyword evidence="1" id="KW-0143">Chaperone</keyword>
<dbReference type="InterPro" id="IPR021059">
    <property type="entry name" value="DnaJ-related_N"/>
</dbReference>
<name>A0ABV8A154_9GAMM</name>
<dbReference type="SMART" id="SM00271">
    <property type="entry name" value="DnaJ"/>
    <property type="match status" value="1"/>
</dbReference>
<dbReference type="Gene3D" id="1.10.287.110">
    <property type="entry name" value="DnaJ domain"/>
    <property type="match status" value="1"/>
</dbReference>
<organism evidence="3 4">
    <name type="scientific">Saccharospirillum mangrovi</name>
    <dbReference type="NCBI Taxonomy" id="2161747"/>
    <lineage>
        <taxon>Bacteria</taxon>
        <taxon>Pseudomonadati</taxon>
        <taxon>Pseudomonadota</taxon>
        <taxon>Gammaproteobacteria</taxon>
        <taxon>Oceanospirillales</taxon>
        <taxon>Saccharospirillaceae</taxon>
        <taxon>Saccharospirillum</taxon>
    </lineage>
</organism>
<dbReference type="CDD" id="cd06257">
    <property type="entry name" value="DnaJ"/>
    <property type="match status" value="1"/>
</dbReference>
<sequence length="209" mass="23817">MNAHELIPHLERIVRQHGAGISEFELIQVLNNDPDIPFTKPNMTDSWMLFQCHFWLFHCLYLLQVELLSTTGEMLDIIATRVRLLPPTSAVLNTAEPRTTATMLQRSDLPAAGDTMRAYYLDLDNLDRETPQSINDKLKAFWRGLSVGPAQPDDWVVMGLQPPVTSDELRLQYRRLCQKHHPDRGGDAQTFRAVQAAYARLKIAVLRKG</sequence>
<accession>A0ABV8A154</accession>
<protein>
    <submittedName>
        <fullName evidence="3">DNA-J related domain-containing protein</fullName>
    </submittedName>
</protein>
<evidence type="ECO:0000259" key="2">
    <source>
        <dbReference type="PROSITE" id="PS50076"/>
    </source>
</evidence>
<evidence type="ECO:0000313" key="4">
    <source>
        <dbReference type="Proteomes" id="UP001595617"/>
    </source>
</evidence>
<dbReference type="PROSITE" id="PS50076">
    <property type="entry name" value="DNAJ_2"/>
    <property type="match status" value="1"/>
</dbReference>
<dbReference type="Proteomes" id="UP001595617">
    <property type="component" value="Unassembled WGS sequence"/>
</dbReference>
<feature type="domain" description="J" evidence="2">
    <location>
        <begin position="153"/>
        <end position="209"/>
    </location>
</feature>
<dbReference type="InterPro" id="IPR036869">
    <property type="entry name" value="J_dom_sf"/>
</dbReference>
<dbReference type="Pfam" id="PF00226">
    <property type="entry name" value="DnaJ"/>
    <property type="match status" value="1"/>
</dbReference>